<organism evidence="1 2">
    <name type="scientific">Opisthorchis viverrini</name>
    <name type="common">Southeast Asian liver fluke</name>
    <dbReference type="NCBI Taxonomy" id="6198"/>
    <lineage>
        <taxon>Eukaryota</taxon>
        <taxon>Metazoa</taxon>
        <taxon>Spiralia</taxon>
        <taxon>Lophotrochozoa</taxon>
        <taxon>Platyhelminthes</taxon>
        <taxon>Trematoda</taxon>
        <taxon>Digenea</taxon>
        <taxon>Opisthorchiida</taxon>
        <taxon>Opisthorchiata</taxon>
        <taxon>Opisthorchiidae</taxon>
        <taxon>Opisthorchis</taxon>
    </lineage>
</organism>
<sequence length="165" mass="18467">MVCPEHSLRTKPGIPKKLSNLEQKQHSCDREEWVKKGYDGRIELARVDEKLGDCAYPMSYIQCLEIAQTRDAAGILTSSTGGKATTCLCMLFDALGGRQKELVYRRNTQLIKLLKILRQPKTDFAPPGAHYLQIVSNPKRSRIFNEGIVLCFPDVLSASVPFGID</sequence>
<accession>A0A074ZHD2</accession>
<dbReference type="EMBL" id="KL596786">
    <property type="protein sequence ID" value="KER25117.1"/>
    <property type="molecule type" value="Genomic_DNA"/>
</dbReference>
<dbReference type="Proteomes" id="UP000054324">
    <property type="component" value="Unassembled WGS sequence"/>
</dbReference>
<reference evidence="1 2" key="1">
    <citation type="submission" date="2013-11" db="EMBL/GenBank/DDBJ databases">
        <title>Opisthorchis viverrini - life in the bile duct.</title>
        <authorList>
            <person name="Young N.D."/>
            <person name="Nagarajan N."/>
            <person name="Lin S.J."/>
            <person name="Korhonen P.K."/>
            <person name="Jex A.R."/>
            <person name="Hall R.S."/>
            <person name="Safavi-Hemami H."/>
            <person name="Kaewkong W."/>
            <person name="Bertrand D."/>
            <person name="Gao S."/>
            <person name="Seet Q."/>
            <person name="Wongkham S."/>
            <person name="Teh B.T."/>
            <person name="Wongkham C."/>
            <person name="Intapan P.M."/>
            <person name="Maleewong W."/>
            <person name="Yang X."/>
            <person name="Hu M."/>
            <person name="Wang Z."/>
            <person name="Hofmann A."/>
            <person name="Sternberg P.W."/>
            <person name="Tan P."/>
            <person name="Wang J."/>
            <person name="Gasser R.B."/>
        </authorList>
    </citation>
    <scope>NUCLEOTIDE SEQUENCE [LARGE SCALE GENOMIC DNA]</scope>
</reference>
<evidence type="ECO:0000313" key="1">
    <source>
        <dbReference type="EMBL" id="KER25117.1"/>
    </source>
</evidence>
<dbReference type="KEGG" id="ovi:T265_07344"/>
<dbReference type="GeneID" id="20321523"/>
<dbReference type="RefSeq" id="XP_009171107.1">
    <property type="nucleotide sequence ID" value="XM_009172843.1"/>
</dbReference>
<proteinExistence type="predicted"/>
<dbReference type="CTD" id="20321523"/>
<dbReference type="AlphaFoldDB" id="A0A074ZHD2"/>
<keyword evidence="2" id="KW-1185">Reference proteome</keyword>
<evidence type="ECO:0000313" key="2">
    <source>
        <dbReference type="Proteomes" id="UP000054324"/>
    </source>
</evidence>
<name>A0A074ZHD2_OPIVI</name>
<gene>
    <name evidence="1" type="ORF">T265_07344</name>
</gene>
<protein>
    <submittedName>
        <fullName evidence="1">Uncharacterized protein</fullName>
    </submittedName>
</protein>